<organism evidence="1 2">
    <name type="scientific">Caballeronia udeis</name>
    <dbReference type="NCBI Taxonomy" id="1232866"/>
    <lineage>
        <taxon>Bacteria</taxon>
        <taxon>Pseudomonadati</taxon>
        <taxon>Pseudomonadota</taxon>
        <taxon>Betaproteobacteria</taxon>
        <taxon>Burkholderiales</taxon>
        <taxon>Burkholderiaceae</taxon>
        <taxon>Caballeronia</taxon>
    </lineage>
</organism>
<protein>
    <submittedName>
        <fullName evidence="1">Uncharacterized protein</fullName>
    </submittedName>
</protein>
<reference evidence="1 2" key="1">
    <citation type="submission" date="2024-11" db="EMBL/GenBank/DDBJ databases">
        <title>Using genomics to understand microbial adaptation to soil warming.</title>
        <authorList>
            <person name="Deangelis K.M. PhD."/>
        </authorList>
    </citation>
    <scope>NUCLEOTIDE SEQUENCE [LARGE SCALE GENOMIC DNA]</scope>
    <source>
        <strain evidence="1 2">GAS97</strain>
    </source>
</reference>
<dbReference type="EMBL" id="JBIYDN010000014">
    <property type="protein sequence ID" value="MFK4444445.1"/>
    <property type="molecule type" value="Genomic_DNA"/>
</dbReference>
<sequence>MFNRLQVDFGADRGLLSSTESTEAVSKATAIGALIVIIGIGDPASLLLSFPALCSSCRCSYCSETWIARALPCDQGVYLYGCLIGKGTPARR</sequence>
<evidence type="ECO:0000313" key="1">
    <source>
        <dbReference type="EMBL" id="MFK4444445.1"/>
    </source>
</evidence>
<gene>
    <name evidence="1" type="ORF">ABH943_004467</name>
</gene>
<evidence type="ECO:0000313" key="2">
    <source>
        <dbReference type="Proteomes" id="UP001620514"/>
    </source>
</evidence>
<keyword evidence="2" id="KW-1185">Reference proteome</keyword>
<accession>A0ABW8MP36</accession>
<dbReference type="Proteomes" id="UP001620514">
    <property type="component" value="Unassembled WGS sequence"/>
</dbReference>
<comment type="caution">
    <text evidence="1">The sequence shown here is derived from an EMBL/GenBank/DDBJ whole genome shotgun (WGS) entry which is preliminary data.</text>
</comment>
<name>A0ABW8MP36_9BURK</name>
<proteinExistence type="predicted"/>